<feature type="chain" id="PRO_5022987295" evidence="1">
    <location>
        <begin position="24"/>
        <end position="425"/>
    </location>
</feature>
<gene>
    <name evidence="2" type="ORF">FVF58_32555</name>
</gene>
<sequence length="425" mass="45894">MKRTVSRIALACIVVFGTMASHAANTDPFDFDYEIAGGIAERPQLIFNDGSKTYIQPRAGQVITATGGHSEGPYVVVDGTPETITYTVAGRQASARWTKANSFIGGRGPLATLRDDQPATFDGFTNRLVLLGTHGALEPVRVLKSTMPVASIVKALAPQGWTGSAQKDVDLTDASAFATRAGENWMQALDRLMTQNGLYADVDFDTRHIRLHRDAPKSGALNYAAGEKSQPDAIAQVAAKADVPPLKASLLAEYFGAQAIRDGDDTHTQIRFTSKPVSELTFKTPEGRSLKSKWDAATNVMTVDRAERIVVSDGSKTVEIGRSAGTVYDFDKASPTHLEAVFDRDGHTYFKFAESVVLVTVADVRHLGSGEQKGRYYMFNGTSEQFIVTADGNTVNVTRRHDVKYFERPAPVAPSAPTTTAVAKS</sequence>
<proteinExistence type="predicted"/>
<dbReference type="EMBL" id="VTUZ01000028">
    <property type="protein sequence ID" value="KAA1004343.1"/>
    <property type="molecule type" value="Genomic_DNA"/>
</dbReference>
<dbReference type="RefSeq" id="WP_149673861.1">
    <property type="nucleotide sequence ID" value="NZ_VTUZ01000028.1"/>
</dbReference>
<dbReference type="AlphaFoldDB" id="A0A5B0GLF7"/>
<feature type="signal peptide" evidence="1">
    <location>
        <begin position="1"/>
        <end position="23"/>
    </location>
</feature>
<dbReference type="Proteomes" id="UP000325273">
    <property type="component" value="Unassembled WGS sequence"/>
</dbReference>
<evidence type="ECO:0000313" key="3">
    <source>
        <dbReference type="Proteomes" id="UP000325273"/>
    </source>
</evidence>
<reference evidence="2 3" key="1">
    <citation type="submission" date="2019-08" db="EMBL/GenBank/DDBJ databases">
        <title>Paraburkholderia sp. DCY113.</title>
        <authorList>
            <person name="Kang J."/>
        </authorList>
    </citation>
    <scope>NUCLEOTIDE SEQUENCE [LARGE SCALE GENOMIC DNA]</scope>
    <source>
        <strain evidence="2 3">DCY113</strain>
    </source>
</reference>
<accession>A0A5B0GLF7</accession>
<comment type="caution">
    <text evidence="2">The sequence shown here is derived from an EMBL/GenBank/DDBJ whole genome shotgun (WGS) entry which is preliminary data.</text>
</comment>
<name>A0A5B0GLF7_9BURK</name>
<protein>
    <submittedName>
        <fullName evidence="2">Uncharacterized protein</fullName>
    </submittedName>
</protein>
<keyword evidence="3" id="KW-1185">Reference proteome</keyword>
<evidence type="ECO:0000256" key="1">
    <source>
        <dbReference type="SAM" id="SignalP"/>
    </source>
</evidence>
<evidence type="ECO:0000313" key="2">
    <source>
        <dbReference type="EMBL" id="KAA1004343.1"/>
    </source>
</evidence>
<keyword evidence="1" id="KW-0732">Signal</keyword>
<organism evidence="2 3">
    <name type="scientific">Paraburkholderia panacisoli</name>
    <dbReference type="NCBI Taxonomy" id="2603818"/>
    <lineage>
        <taxon>Bacteria</taxon>
        <taxon>Pseudomonadati</taxon>
        <taxon>Pseudomonadota</taxon>
        <taxon>Betaproteobacteria</taxon>
        <taxon>Burkholderiales</taxon>
        <taxon>Burkholderiaceae</taxon>
        <taxon>Paraburkholderia</taxon>
    </lineage>
</organism>